<dbReference type="RefSeq" id="WP_187534761.1">
    <property type="nucleotide sequence ID" value="NZ_CBCSHU010000003.1"/>
</dbReference>
<keyword evidence="6" id="KW-0808">Transferase</keyword>
<dbReference type="SUPFAM" id="SSF55804">
    <property type="entry name" value="Phoshotransferase/anion transport protein"/>
    <property type="match status" value="1"/>
</dbReference>
<dbReference type="GO" id="GO:0009401">
    <property type="term" value="P:phosphoenolpyruvate-dependent sugar phosphotransferase system"/>
    <property type="evidence" value="ECO:0007669"/>
    <property type="project" value="UniProtKB-KW"/>
</dbReference>
<reference evidence="13 14" key="1">
    <citation type="submission" date="2020-08" db="EMBL/GenBank/DDBJ databases">
        <title>Genome sequence of Erysipelothrix inopinata DSM 15511T.</title>
        <authorList>
            <person name="Hyun D.-W."/>
            <person name="Bae J.-W."/>
        </authorList>
    </citation>
    <scope>NUCLEOTIDE SEQUENCE [LARGE SCALE GENOMIC DNA]</scope>
    <source>
        <strain evidence="13 14">DSM 15511</strain>
    </source>
</reference>
<evidence type="ECO:0000256" key="1">
    <source>
        <dbReference type="ARBA" id="ARBA00002434"/>
    </source>
</evidence>
<dbReference type="InterPro" id="IPR016152">
    <property type="entry name" value="PTrfase/Anion_transptr"/>
</dbReference>
<dbReference type="PROSITE" id="PS51094">
    <property type="entry name" value="PTS_EIIA_TYPE_2"/>
    <property type="match status" value="1"/>
</dbReference>
<protein>
    <recommendedName>
        <fullName evidence="2">Mannitol-specific phosphotransferase enzyme IIA component</fullName>
    </recommendedName>
    <alternativeName>
        <fullName evidence="10">EIIA</fullName>
    </alternativeName>
    <alternativeName>
        <fullName evidence="11">EIII</fullName>
    </alternativeName>
    <alternativeName>
        <fullName evidence="9">PTS system mannitol-specific EIIA component</fullName>
    </alternativeName>
</protein>
<evidence type="ECO:0000256" key="7">
    <source>
        <dbReference type="ARBA" id="ARBA00022683"/>
    </source>
</evidence>
<keyword evidence="4" id="KW-0597">Phosphoprotein</keyword>
<evidence type="ECO:0000256" key="5">
    <source>
        <dbReference type="ARBA" id="ARBA00022597"/>
    </source>
</evidence>
<evidence type="ECO:0000256" key="4">
    <source>
        <dbReference type="ARBA" id="ARBA00022553"/>
    </source>
</evidence>
<dbReference type="KEGG" id="eio:H9L01_04195"/>
<keyword evidence="3" id="KW-0813">Transport</keyword>
<evidence type="ECO:0000256" key="9">
    <source>
        <dbReference type="ARBA" id="ARBA00029908"/>
    </source>
</evidence>
<evidence type="ECO:0000313" key="14">
    <source>
        <dbReference type="Proteomes" id="UP000515928"/>
    </source>
</evidence>
<evidence type="ECO:0000256" key="10">
    <source>
        <dbReference type="ARBA" id="ARBA00030956"/>
    </source>
</evidence>
<dbReference type="EMBL" id="CP060715">
    <property type="protein sequence ID" value="QNN61562.1"/>
    <property type="molecule type" value="Genomic_DNA"/>
</dbReference>
<evidence type="ECO:0000313" key="13">
    <source>
        <dbReference type="EMBL" id="QNN61562.1"/>
    </source>
</evidence>
<keyword evidence="5 13" id="KW-0762">Sugar transport</keyword>
<gene>
    <name evidence="13" type="ORF">H9L01_04195</name>
</gene>
<dbReference type="AlphaFoldDB" id="A0A7G9S137"/>
<keyword evidence="14" id="KW-1185">Reference proteome</keyword>
<feature type="domain" description="PTS EIIA type-2" evidence="12">
    <location>
        <begin position="1"/>
        <end position="139"/>
    </location>
</feature>
<dbReference type="InterPro" id="IPR002178">
    <property type="entry name" value="PTS_EIIA_type-2_dom"/>
</dbReference>
<dbReference type="Gene3D" id="3.40.930.10">
    <property type="entry name" value="Mannitol-specific EII, Chain A"/>
    <property type="match status" value="1"/>
</dbReference>
<evidence type="ECO:0000256" key="6">
    <source>
        <dbReference type="ARBA" id="ARBA00022679"/>
    </source>
</evidence>
<evidence type="ECO:0000256" key="3">
    <source>
        <dbReference type="ARBA" id="ARBA00022448"/>
    </source>
</evidence>
<name>A0A7G9S137_9FIRM</name>
<keyword evidence="8" id="KW-0418">Kinase</keyword>
<evidence type="ECO:0000256" key="8">
    <source>
        <dbReference type="ARBA" id="ARBA00022777"/>
    </source>
</evidence>
<dbReference type="GO" id="GO:0016301">
    <property type="term" value="F:kinase activity"/>
    <property type="evidence" value="ECO:0007669"/>
    <property type="project" value="UniProtKB-KW"/>
</dbReference>
<dbReference type="PANTHER" id="PTHR30181:SF2">
    <property type="entry name" value="PTS SYSTEM MANNITOL-SPECIFIC EIICBA COMPONENT"/>
    <property type="match status" value="1"/>
</dbReference>
<evidence type="ECO:0000256" key="2">
    <source>
        <dbReference type="ARBA" id="ARBA00014783"/>
    </source>
</evidence>
<sequence length="139" mass="15842">MKIDKKQIRFNVSSSPKDSAIRLAGQVLLENGFITEEYIESMIKKEETDITYIGNGIAIPHGLYEDKKYVLESGISVVHYPEGIEYDENFVFLVIGIAANDENHLEILQDIAIKLSDESYVERLVSSEDIDTFVNYFNE</sequence>
<dbReference type="PANTHER" id="PTHR30181">
    <property type="entry name" value="MANNITOL PERMEASE IIC COMPONENT"/>
    <property type="match status" value="1"/>
</dbReference>
<keyword evidence="7" id="KW-0598">Phosphotransferase system</keyword>
<dbReference type="Proteomes" id="UP000515928">
    <property type="component" value="Chromosome"/>
</dbReference>
<dbReference type="PROSITE" id="PS00372">
    <property type="entry name" value="PTS_EIIA_TYPE_2_HIS"/>
    <property type="match status" value="1"/>
</dbReference>
<organism evidence="13 14">
    <name type="scientific">Erysipelothrix inopinata</name>
    <dbReference type="NCBI Taxonomy" id="225084"/>
    <lineage>
        <taxon>Bacteria</taxon>
        <taxon>Bacillati</taxon>
        <taxon>Bacillota</taxon>
        <taxon>Erysipelotrichia</taxon>
        <taxon>Erysipelotrichales</taxon>
        <taxon>Erysipelotrichaceae</taxon>
        <taxon>Erysipelothrix</taxon>
    </lineage>
</organism>
<dbReference type="Pfam" id="PF00359">
    <property type="entry name" value="PTS_EIIA_2"/>
    <property type="match status" value="1"/>
</dbReference>
<proteinExistence type="predicted"/>
<dbReference type="GO" id="GO:0090563">
    <property type="term" value="F:protein-phosphocysteine-sugar phosphotransferase activity"/>
    <property type="evidence" value="ECO:0007669"/>
    <property type="project" value="TreeGrafter"/>
</dbReference>
<dbReference type="CDD" id="cd00211">
    <property type="entry name" value="PTS_IIA_fru"/>
    <property type="match status" value="1"/>
</dbReference>
<dbReference type="GO" id="GO:0005886">
    <property type="term" value="C:plasma membrane"/>
    <property type="evidence" value="ECO:0007669"/>
    <property type="project" value="TreeGrafter"/>
</dbReference>
<comment type="function">
    <text evidence="1">The phosphoenolpyruvate-dependent sugar phosphotransferase system (sugar PTS), a major carbohydrate active transport system, catalyzes the phosphorylation of incoming sugar substrates concomitantly with their translocation across the cell membrane. The enzyme II CmtAB PTS system is involved in D-mannitol transport.</text>
</comment>
<evidence type="ECO:0000259" key="12">
    <source>
        <dbReference type="PROSITE" id="PS51094"/>
    </source>
</evidence>
<accession>A0A7G9S137</accession>
<dbReference type="InterPro" id="IPR050893">
    <property type="entry name" value="Sugar_PTS"/>
</dbReference>
<evidence type="ECO:0000256" key="11">
    <source>
        <dbReference type="ARBA" id="ARBA00030962"/>
    </source>
</evidence>